<evidence type="ECO:0000313" key="2">
    <source>
        <dbReference type="Proteomes" id="UP000067625"/>
    </source>
</evidence>
<keyword evidence="2" id="KW-1185">Reference proteome</keyword>
<proteinExistence type="predicted"/>
<sequence length="145" mass="17870">MTLKKLCPRCSTLINVSSQYCESCQTKYNEQQKQRHKIYKAKRTDNKEQRFYNSRGWKQMKQFLDSKYKGLCLYSYYIYDRIVPYDVFHHIMPIKDDWNMRLHLYNLIPLTNSVHEKIHKMYEKDQERTQRELQQLVEKWNGFGK</sequence>
<dbReference type="AlphaFoldDB" id="A0A0M4FV18"/>
<dbReference type="PATRIC" id="fig|1441095.3.peg.356"/>
<reference evidence="2" key="1">
    <citation type="submission" date="2015-08" db="EMBL/GenBank/DDBJ databases">
        <title>Genome sequencing project for genomic taxonomy and phylogenomics of Bacillus-like bacteria.</title>
        <authorList>
            <person name="Liu B."/>
            <person name="Wang J."/>
            <person name="Zhu Y."/>
            <person name="Liu G."/>
            <person name="Chen Q."/>
            <person name="Chen Z."/>
            <person name="Lan J."/>
            <person name="Che J."/>
            <person name="Ge C."/>
            <person name="Shi H."/>
            <person name="Pan Z."/>
            <person name="Liu X."/>
        </authorList>
    </citation>
    <scope>NUCLEOTIDE SEQUENCE [LARGE SCALE GENOMIC DNA]</scope>
    <source>
        <strain evidence="2">FJAT-4402</strain>
    </source>
</reference>
<evidence type="ECO:0008006" key="3">
    <source>
        <dbReference type="Google" id="ProtNLM"/>
    </source>
</evidence>
<dbReference type="STRING" id="1441095.AM592_01690"/>
<evidence type="ECO:0000313" key="1">
    <source>
        <dbReference type="EMBL" id="ALC80438.1"/>
    </source>
</evidence>
<protein>
    <recommendedName>
        <fullName evidence="3">HNH endonuclease</fullName>
    </recommendedName>
</protein>
<organism evidence="1 2">
    <name type="scientific">Bacillus gobiensis</name>
    <dbReference type="NCBI Taxonomy" id="1441095"/>
    <lineage>
        <taxon>Bacteria</taxon>
        <taxon>Bacillati</taxon>
        <taxon>Bacillota</taxon>
        <taxon>Bacilli</taxon>
        <taxon>Bacillales</taxon>
        <taxon>Bacillaceae</taxon>
        <taxon>Bacillus</taxon>
    </lineage>
</organism>
<dbReference type="EMBL" id="CP012600">
    <property type="protein sequence ID" value="ALC80438.1"/>
    <property type="molecule type" value="Genomic_DNA"/>
</dbReference>
<reference evidence="1 2" key="2">
    <citation type="journal article" date="2016" name="Int. J. Syst. Evol. Microbiol.">
        <title>Bacillus gobiensis sp. nov., isolated from a soil sample.</title>
        <authorList>
            <person name="Liu B."/>
            <person name="Liu G.H."/>
            <person name="Cetin S."/>
            <person name="Schumann P."/>
            <person name="Pan Z.Z."/>
            <person name="Chen Q.Q."/>
        </authorList>
    </citation>
    <scope>NUCLEOTIDE SEQUENCE [LARGE SCALE GENOMIC DNA]</scope>
    <source>
        <strain evidence="1 2">FJAT-4402</strain>
    </source>
</reference>
<accession>A0A0M4FV18</accession>
<dbReference type="Proteomes" id="UP000067625">
    <property type="component" value="Chromosome"/>
</dbReference>
<name>A0A0M4FV18_9BACI</name>
<gene>
    <name evidence="1" type="ORF">AM592_01690</name>
</gene>